<protein>
    <recommendedName>
        <fullName evidence="10">Hydroxyacid dehydrogenase</fullName>
    </recommendedName>
</protein>
<dbReference type="InterPro" id="IPR036291">
    <property type="entry name" value="NAD(P)-bd_dom_sf"/>
</dbReference>
<dbReference type="Pfam" id="PF00389">
    <property type="entry name" value="2-Hacid_dh"/>
    <property type="match status" value="1"/>
</dbReference>
<feature type="signal peptide" evidence="5">
    <location>
        <begin position="1"/>
        <end position="25"/>
    </location>
</feature>
<comment type="similarity">
    <text evidence="1 4">Belongs to the D-isomer specific 2-hydroxyacid dehydrogenase family.</text>
</comment>
<keyword evidence="3" id="KW-0520">NAD</keyword>
<evidence type="ECO:0000259" key="7">
    <source>
        <dbReference type="Pfam" id="PF02826"/>
    </source>
</evidence>
<keyword evidence="5" id="KW-0732">Signal</keyword>
<evidence type="ECO:0000313" key="8">
    <source>
        <dbReference type="EMBL" id="RJP23067.1"/>
    </source>
</evidence>
<dbReference type="PROSITE" id="PS00670">
    <property type="entry name" value="D_2_HYDROXYACID_DH_2"/>
    <property type="match status" value="1"/>
</dbReference>
<dbReference type="Gene3D" id="3.40.50.720">
    <property type="entry name" value="NAD(P)-binding Rossmann-like Domain"/>
    <property type="match status" value="2"/>
</dbReference>
<evidence type="ECO:0000256" key="4">
    <source>
        <dbReference type="RuleBase" id="RU003719"/>
    </source>
</evidence>
<dbReference type="InterPro" id="IPR029753">
    <property type="entry name" value="D-isomer_DH_CS"/>
</dbReference>
<sequence length="332" mass="35505">MCLVGGCLKMKVLIAVSPSATTTSAASGGSPLMAFYEELGDLAVELAFLQDSVPLSQQVGDVDVIIPALSQVGADDINSAPNLKLIAQAGVGLDGVDIEAATRKNVYVTNVPYGSAVSMGELTIALMMLLSRKLNEAQANLRKGVFFLPLGSELGGKVLGLIGLGHSGKEAAKRAKSFDMTVLAVDKYHDHIHTPDVDFLGGTEQLDRVLTESDFVSLHCPLTEETRGIIGYGELCKMKPSAYLINIARAGLVQKEGCIRALKQRKIAGAGFDVFWEEPVPFDDELLQLDNVVLTPHIATSTAESRANNFAQVARNMKLVARGEKPEFCVNF</sequence>
<dbReference type="EMBL" id="QZKU01000051">
    <property type="protein sequence ID" value="RJP23067.1"/>
    <property type="molecule type" value="Genomic_DNA"/>
</dbReference>
<evidence type="ECO:0000256" key="2">
    <source>
        <dbReference type="ARBA" id="ARBA00023002"/>
    </source>
</evidence>
<name>A0A3A4NRI2_ABYX5</name>
<dbReference type="GO" id="GO:0051287">
    <property type="term" value="F:NAD binding"/>
    <property type="evidence" value="ECO:0007669"/>
    <property type="project" value="InterPro"/>
</dbReference>
<proteinExistence type="inferred from homology"/>
<dbReference type="GO" id="GO:0016616">
    <property type="term" value="F:oxidoreductase activity, acting on the CH-OH group of donors, NAD or NADP as acceptor"/>
    <property type="evidence" value="ECO:0007669"/>
    <property type="project" value="InterPro"/>
</dbReference>
<evidence type="ECO:0000256" key="5">
    <source>
        <dbReference type="SAM" id="SignalP"/>
    </source>
</evidence>
<dbReference type="SUPFAM" id="SSF51735">
    <property type="entry name" value="NAD(P)-binding Rossmann-fold domains"/>
    <property type="match status" value="1"/>
</dbReference>
<dbReference type="PANTHER" id="PTHR42789">
    <property type="entry name" value="D-ISOMER SPECIFIC 2-HYDROXYACID DEHYDROGENASE FAMILY PROTEIN (AFU_ORTHOLOGUE AFUA_6G10090)"/>
    <property type="match status" value="1"/>
</dbReference>
<evidence type="ECO:0000256" key="1">
    <source>
        <dbReference type="ARBA" id="ARBA00005854"/>
    </source>
</evidence>
<dbReference type="AlphaFoldDB" id="A0A3A4NRI2"/>
<dbReference type="PANTHER" id="PTHR42789:SF1">
    <property type="entry name" value="D-ISOMER SPECIFIC 2-HYDROXYACID DEHYDROGENASE FAMILY PROTEIN (AFU_ORTHOLOGUE AFUA_6G10090)"/>
    <property type="match status" value="1"/>
</dbReference>
<dbReference type="CDD" id="cd12175">
    <property type="entry name" value="2-Hacid_dh_11"/>
    <property type="match status" value="1"/>
</dbReference>
<gene>
    <name evidence="8" type="ORF">C4520_06915</name>
</gene>
<comment type="caution">
    <text evidence="8">The sequence shown here is derived from an EMBL/GenBank/DDBJ whole genome shotgun (WGS) entry which is preliminary data.</text>
</comment>
<evidence type="ECO:0008006" key="10">
    <source>
        <dbReference type="Google" id="ProtNLM"/>
    </source>
</evidence>
<dbReference type="SUPFAM" id="SSF52283">
    <property type="entry name" value="Formate/glycerate dehydrogenase catalytic domain-like"/>
    <property type="match status" value="1"/>
</dbReference>
<reference evidence="8 9" key="1">
    <citation type="journal article" date="2017" name="ISME J.">
        <title>Energy and carbon metabolisms in a deep terrestrial subsurface fluid microbial community.</title>
        <authorList>
            <person name="Momper L."/>
            <person name="Jungbluth S.P."/>
            <person name="Lee M.D."/>
            <person name="Amend J.P."/>
        </authorList>
    </citation>
    <scope>NUCLEOTIDE SEQUENCE [LARGE SCALE GENOMIC DNA]</scope>
    <source>
        <strain evidence="8">SURF_5</strain>
    </source>
</reference>
<dbReference type="Proteomes" id="UP000265882">
    <property type="component" value="Unassembled WGS sequence"/>
</dbReference>
<evidence type="ECO:0000313" key="9">
    <source>
        <dbReference type="Proteomes" id="UP000265882"/>
    </source>
</evidence>
<evidence type="ECO:0000256" key="3">
    <source>
        <dbReference type="ARBA" id="ARBA00023027"/>
    </source>
</evidence>
<feature type="domain" description="D-isomer specific 2-hydroxyacid dehydrogenase NAD-binding" evidence="7">
    <location>
        <begin position="124"/>
        <end position="299"/>
    </location>
</feature>
<evidence type="ECO:0000259" key="6">
    <source>
        <dbReference type="Pfam" id="PF00389"/>
    </source>
</evidence>
<dbReference type="InterPro" id="IPR006139">
    <property type="entry name" value="D-isomer_2_OHA_DH_cat_dom"/>
</dbReference>
<feature type="domain" description="D-isomer specific 2-hydroxyacid dehydrogenase catalytic" evidence="6">
    <location>
        <begin position="54"/>
        <end position="331"/>
    </location>
</feature>
<dbReference type="Pfam" id="PF02826">
    <property type="entry name" value="2-Hacid_dh_C"/>
    <property type="match status" value="1"/>
</dbReference>
<feature type="chain" id="PRO_5017212084" description="Hydroxyacid dehydrogenase" evidence="5">
    <location>
        <begin position="26"/>
        <end position="332"/>
    </location>
</feature>
<organism evidence="8 9">
    <name type="scientific">Abyssobacteria bacterium (strain SURF_5)</name>
    <dbReference type="NCBI Taxonomy" id="2093360"/>
    <lineage>
        <taxon>Bacteria</taxon>
        <taxon>Pseudomonadati</taxon>
        <taxon>Candidatus Hydrogenedentota</taxon>
        <taxon>Candidatus Abyssobacteria</taxon>
    </lineage>
</organism>
<dbReference type="InterPro" id="IPR006140">
    <property type="entry name" value="D-isomer_DH_NAD-bd"/>
</dbReference>
<accession>A0A3A4NRI2</accession>
<dbReference type="InterPro" id="IPR050857">
    <property type="entry name" value="D-2-hydroxyacid_DH"/>
</dbReference>
<keyword evidence="2 4" id="KW-0560">Oxidoreductase</keyword>